<proteinExistence type="predicted"/>
<evidence type="ECO:0000313" key="1">
    <source>
        <dbReference type="EMBL" id="XIA19132.1"/>
    </source>
</evidence>
<protein>
    <submittedName>
        <fullName evidence="1">Uncharacterized protein</fullName>
    </submittedName>
</protein>
<dbReference type="RefSeq" id="WP_395119685.1">
    <property type="nucleotide sequence ID" value="NZ_CP170721.1"/>
</dbReference>
<organism evidence="1">
    <name type="scientific">Rhodanobacter sp. FW102-FHT14D07</name>
    <dbReference type="NCBI Taxonomy" id="3351462"/>
    <lineage>
        <taxon>Bacteria</taxon>
        <taxon>Pseudomonadati</taxon>
        <taxon>Pseudomonadota</taxon>
        <taxon>Gammaproteobacteria</taxon>
        <taxon>Lysobacterales</taxon>
        <taxon>Rhodanobacteraceae</taxon>
        <taxon>Rhodanobacter</taxon>
    </lineage>
</organism>
<name>A0AB74US78_9GAMM</name>
<sequence>MRLRTYVAREDDGTVLPGVAYHPATQGEDYLARSLDHDTLCANALMQAIGEVRGYYPESVFPESGNSLDCKSASMARQTCDNITNRASELMTEWGFDSGEVEE</sequence>
<dbReference type="AlphaFoldDB" id="A0AB74US78"/>
<reference evidence="1" key="1">
    <citation type="submission" date="2024-10" db="EMBL/GenBank/DDBJ databases">
        <authorList>
            <person name="Lesea H.P."/>
            <person name="Kuehl J.V."/>
            <person name="Chandonia J.-M."/>
        </authorList>
    </citation>
    <scope>NUCLEOTIDE SEQUENCE</scope>
    <source>
        <strain evidence="1">FW102-FHT14D07</strain>
    </source>
</reference>
<dbReference type="EMBL" id="CP170721">
    <property type="protein sequence ID" value="XIA19132.1"/>
    <property type="molecule type" value="Genomic_DNA"/>
</dbReference>
<gene>
    <name evidence="1" type="ORF">ACFYG5_03035</name>
</gene>
<accession>A0AB74US78</accession>